<comment type="caution">
    <text evidence="4">The sequence shown here is derived from an EMBL/GenBank/DDBJ whole genome shotgun (WGS) entry which is preliminary data.</text>
</comment>
<reference evidence="4 5" key="1">
    <citation type="submission" date="2019-04" db="EMBL/GenBank/DDBJ databases">
        <title>Microbes associate with the intestines of laboratory mice.</title>
        <authorList>
            <person name="Navarre W."/>
            <person name="Wong E."/>
            <person name="Huang K.C."/>
            <person name="Tropini C."/>
            <person name="Ng K."/>
            <person name="Yu B."/>
        </authorList>
    </citation>
    <scope>NUCLEOTIDE SEQUENCE [LARGE SCALE GENOMIC DNA]</scope>
    <source>
        <strain evidence="4 5">NM83_B4-11</strain>
    </source>
</reference>
<dbReference type="Pfam" id="PF13174">
    <property type="entry name" value="TPR_6"/>
    <property type="match status" value="1"/>
</dbReference>
<dbReference type="InterPro" id="IPR019734">
    <property type="entry name" value="TPR_rpt"/>
</dbReference>
<evidence type="ECO:0000256" key="3">
    <source>
        <dbReference type="SAM" id="SignalP"/>
    </source>
</evidence>
<keyword evidence="1" id="KW-0175">Coiled coil</keyword>
<dbReference type="InterPro" id="IPR011990">
    <property type="entry name" value="TPR-like_helical_dom_sf"/>
</dbReference>
<gene>
    <name evidence="4" type="ORF">E5988_00940</name>
</gene>
<feature type="coiled-coil region" evidence="1">
    <location>
        <begin position="72"/>
        <end position="113"/>
    </location>
</feature>
<dbReference type="EMBL" id="SSTI01000001">
    <property type="protein sequence ID" value="THG42060.1"/>
    <property type="molecule type" value="Genomic_DNA"/>
</dbReference>
<dbReference type="RefSeq" id="WP_046409059.1">
    <property type="nucleotide sequence ID" value="NZ_SSTI01000001.1"/>
</dbReference>
<evidence type="ECO:0000313" key="5">
    <source>
        <dbReference type="Proteomes" id="UP000308038"/>
    </source>
</evidence>
<dbReference type="SUPFAM" id="SSF48452">
    <property type="entry name" value="TPR-like"/>
    <property type="match status" value="1"/>
</dbReference>
<proteinExistence type="predicted"/>
<dbReference type="Proteomes" id="UP000308038">
    <property type="component" value="Unassembled WGS sequence"/>
</dbReference>
<evidence type="ECO:0000313" key="4">
    <source>
        <dbReference type="EMBL" id="THG42060.1"/>
    </source>
</evidence>
<dbReference type="Gene3D" id="1.25.40.10">
    <property type="entry name" value="Tetratricopeptide repeat domain"/>
    <property type="match status" value="1"/>
</dbReference>
<keyword evidence="5" id="KW-1185">Reference proteome</keyword>
<name>A0ABY2QLE3_9SPHN</name>
<accession>A0ABY2QLE3</accession>
<protein>
    <submittedName>
        <fullName evidence="4">Tetratricopeptide repeat protein</fullName>
    </submittedName>
</protein>
<dbReference type="Pfam" id="PF13432">
    <property type="entry name" value="TPR_16"/>
    <property type="match status" value="1"/>
</dbReference>
<evidence type="ECO:0000256" key="1">
    <source>
        <dbReference type="SAM" id="Coils"/>
    </source>
</evidence>
<organism evidence="4 5">
    <name type="scientific">Sphingomonas olei</name>
    <dbReference type="NCBI Taxonomy" id="1886787"/>
    <lineage>
        <taxon>Bacteria</taxon>
        <taxon>Pseudomonadati</taxon>
        <taxon>Pseudomonadota</taxon>
        <taxon>Alphaproteobacteria</taxon>
        <taxon>Sphingomonadales</taxon>
        <taxon>Sphingomonadaceae</taxon>
        <taxon>Sphingomonas</taxon>
    </lineage>
</organism>
<feature type="region of interest" description="Disordered" evidence="2">
    <location>
        <begin position="119"/>
        <end position="167"/>
    </location>
</feature>
<dbReference type="Gene3D" id="1.20.5.110">
    <property type="match status" value="1"/>
</dbReference>
<evidence type="ECO:0000256" key="2">
    <source>
        <dbReference type="SAM" id="MobiDB-lite"/>
    </source>
</evidence>
<keyword evidence="3" id="KW-0732">Signal</keyword>
<feature type="chain" id="PRO_5045778212" evidence="3">
    <location>
        <begin position="20"/>
        <end position="316"/>
    </location>
</feature>
<sequence>MRRFLIVALMSAAATPVAAQSGLEGRVGKLESEMRAVQRKVFPGGAGAYLEPQVRAPQSAPEEIGAPASSAVLDLTQRVSSLEQQLATMTGQIEQTQYRMRQLEDQFAAYKRTTDARLDSGAGDAGLDSTGTGGPVVPPPPRAAAPAGGASNQARGGGSLEGQVAGTAGASKPAAAAAGGIEKPSTGKADEDEYIYGYRLWAAKRYPEAADQLKKVVATYPKSRRASYAQNLLGRSYLDDGKPSLASIAFYDNYKKYPDGERAPESLYYLGQALLKLNKPADACKVYNELTDVYGDKIGQGMKDNVARARTSAKCK</sequence>
<feature type="signal peptide" evidence="3">
    <location>
        <begin position="1"/>
        <end position="19"/>
    </location>
</feature>